<keyword evidence="1" id="KW-0732">Signal</keyword>
<proteinExistence type="predicted"/>
<dbReference type="SMART" id="SM00060">
    <property type="entry name" value="FN3"/>
    <property type="match status" value="1"/>
</dbReference>
<gene>
    <name evidence="3" type="ORF">KIV10_13565</name>
</gene>
<evidence type="ECO:0000256" key="1">
    <source>
        <dbReference type="SAM" id="SignalP"/>
    </source>
</evidence>
<reference evidence="3 4" key="1">
    <citation type="submission" date="2021-05" db="EMBL/GenBank/DDBJ databases">
        <title>Aequorivita echinoideorum JCM 30378 genome.</title>
        <authorList>
            <person name="Zhang H."/>
            <person name="Li C."/>
        </authorList>
    </citation>
    <scope>NUCLEOTIDE SEQUENCE [LARGE SCALE GENOMIC DNA]</scope>
    <source>
        <strain evidence="3 4">JCM30378</strain>
    </source>
</reference>
<feature type="chain" id="PRO_5046229106" evidence="1">
    <location>
        <begin position="21"/>
        <end position="546"/>
    </location>
</feature>
<dbReference type="InterPro" id="IPR036116">
    <property type="entry name" value="FN3_sf"/>
</dbReference>
<evidence type="ECO:0000313" key="4">
    <source>
        <dbReference type="Proteomes" id="UP001297092"/>
    </source>
</evidence>
<dbReference type="SUPFAM" id="SSF49265">
    <property type="entry name" value="Fibronectin type III"/>
    <property type="match status" value="1"/>
</dbReference>
<dbReference type="PROSITE" id="PS50853">
    <property type="entry name" value="FN3"/>
    <property type="match status" value="1"/>
</dbReference>
<dbReference type="EMBL" id="JAHCTB010000009">
    <property type="protein sequence ID" value="MBT0609210.1"/>
    <property type="molecule type" value="Genomic_DNA"/>
</dbReference>
<evidence type="ECO:0000259" key="2">
    <source>
        <dbReference type="PROSITE" id="PS50853"/>
    </source>
</evidence>
<dbReference type="InterPro" id="IPR003961">
    <property type="entry name" value="FN3_dom"/>
</dbReference>
<accession>A0ABS5S9U7</accession>
<feature type="domain" description="Fibronectin type-III" evidence="2">
    <location>
        <begin position="173"/>
        <end position="262"/>
    </location>
</feature>
<name>A0ABS5S9U7_9FLAO</name>
<keyword evidence="4" id="KW-1185">Reference proteome</keyword>
<dbReference type="Pfam" id="PF20009">
    <property type="entry name" value="GEVED"/>
    <property type="match status" value="1"/>
</dbReference>
<dbReference type="InterPro" id="IPR013783">
    <property type="entry name" value="Ig-like_fold"/>
</dbReference>
<organism evidence="3 4">
    <name type="scientific">Aequorivita echinoideorum</name>
    <dbReference type="NCBI Taxonomy" id="1549647"/>
    <lineage>
        <taxon>Bacteria</taxon>
        <taxon>Pseudomonadati</taxon>
        <taxon>Bacteroidota</taxon>
        <taxon>Flavobacteriia</taxon>
        <taxon>Flavobacteriales</taxon>
        <taxon>Flavobacteriaceae</taxon>
        <taxon>Aequorivita</taxon>
    </lineage>
</organism>
<dbReference type="Pfam" id="PF00041">
    <property type="entry name" value="fn3"/>
    <property type="match status" value="1"/>
</dbReference>
<feature type="non-terminal residue" evidence="3">
    <location>
        <position position="546"/>
    </location>
</feature>
<dbReference type="Proteomes" id="UP001297092">
    <property type="component" value="Unassembled WGS sequence"/>
</dbReference>
<dbReference type="RefSeq" id="WP_214114663.1">
    <property type="nucleotide sequence ID" value="NZ_JAHCTB010000009.1"/>
</dbReference>
<feature type="signal peptide" evidence="1">
    <location>
        <begin position="1"/>
        <end position="20"/>
    </location>
</feature>
<dbReference type="Gene3D" id="2.60.40.10">
    <property type="entry name" value="Immunoglobulins"/>
    <property type="match status" value="1"/>
</dbReference>
<dbReference type="CDD" id="cd00063">
    <property type="entry name" value="FN3"/>
    <property type="match status" value="1"/>
</dbReference>
<dbReference type="InterPro" id="IPR045474">
    <property type="entry name" value="GEVED"/>
</dbReference>
<sequence>MHKNYFISFLLILIAFGLKAQTITQTYNAGDIPTSYTYYSATCNGPLSTLALQLPAGGPWEVTGFDVFYSMTAANGAWMSEQRSLIHFQNNGQQETVKSGTGTTAGTFNYNRTGLLFANGFYPGGTNLNFEMRSWRTYGNTSPNNGCGTYYNKVNNNSWNITVYYQAVAACLAPQNLQATNITKDQAQISWTEIGTATQWNLEYGLKGFAQGSGTLVNVTNNNYLIANLSDLTQYDVYVQSNCASAGLSLWAGPLTFKTAADCTNYPLSITSTTGDSVVCKGTTTLTAVGSGDPNAQIFWYDAASGGNIVGRGPTFQTPIITSTTSFWAAEVLVDGGTGGSGTQNYCIPTYPTGCTASDDIDNFIMTDAGINHIGSGCSPGGYGNFTNTAGLTGNLIPGNSYPFSITHNFSSQWVKIWIDFNQNGVFSDPGELLFTSNSGSNNTVGSISIPASAPGGVTVMRVMDRYSSIPTDSCNPGGTWGETHDYQVLIGGVLCESPRVEVVATVSQDGDIIVPPALPYIDANNNTSNYGNTFTAAPGSGCGST</sequence>
<comment type="caution">
    <text evidence="3">The sequence shown here is derived from an EMBL/GenBank/DDBJ whole genome shotgun (WGS) entry which is preliminary data.</text>
</comment>
<protein>
    <submittedName>
        <fullName evidence="3">Fibronectin type III domain-containing protein</fullName>
    </submittedName>
</protein>
<dbReference type="Pfam" id="PF19081">
    <property type="entry name" value="Ig_7"/>
    <property type="match status" value="1"/>
</dbReference>
<dbReference type="InterPro" id="IPR044023">
    <property type="entry name" value="Ig_7"/>
</dbReference>
<evidence type="ECO:0000313" key="3">
    <source>
        <dbReference type="EMBL" id="MBT0609210.1"/>
    </source>
</evidence>